<evidence type="ECO:0000313" key="2">
    <source>
        <dbReference type="Proteomes" id="UP001066276"/>
    </source>
</evidence>
<protein>
    <submittedName>
        <fullName evidence="1">Uncharacterized protein</fullName>
    </submittedName>
</protein>
<keyword evidence="2" id="KW-1185">Reference proteome</keyword>
<gene>
    <name evidence="1" type="ORF">NDU88_006998</name>
</gene>
<comment type="caution">
    <text evidence="1">The sequence shown here is derived from an EMBL/GenBank/DDBJ whole genome shotgun (WGS) entry which is preliminary data.</text>
</comment>
<accession>A0AAV7PK04</accession>
<dbReference type="AlphaFoldDB" id="A0AAV7PK04"/>
<organism evidence="1 2">
    <name type="scientific">Pleurodeles waltl</name>
    <name type="common">Iberian ribbed newt</name>
    <dbReference type="NCBI Taxonomy" id="8319"/>
    <lineage>
        <taxon>Eukaryota</taxon>
        <taxon>Metazoa</taxon>
        <taxon>Chordata</taxon>
        <taxon>Craniata</taxon>
        <taxon>Vertebrata</taxon>
        <taxon>Euteleostomi</taxon>
        <taxon>Amphibia</taxon>
        <taxon>Batrachia</taxon>
        <taxon>Caudata</taxon>
        <taxon>Salamandroidea</taxon>
        <taxon>Salamandridae</taxon>
        <taxon>Pleurodelinae</taxon>
        <taxon>Pleurodeles</taxon>
    </lineage>
</organism>
<dbReference type="Proteomes" id="UP001066276">
    <property type="component" value="Chromosome 7"/>
</dbReference>
<reference evidence="1" key="1">
    <citation type="journal article" date="2022" name="bioRxiv">
        <title>Sequencing and chromosome-scale assembly of the giantPleurodeles waltlgenome.</title>
        <authorList>
            <person name="Brown T."/>
            <person name="Elewa A."/>
            <person name="Iarovenko S."/>
            <person name="Subramanian E."/>
            <person name="Araus A.J."/>
            <person name="Petzold A."/>
            <person name="Susuki M."/>
            <person name="Suzuki K.-i.T."/>
            <person name="Hayashi T."/>
            <person name="Toyoda A."/>
            <person name="Oliveira C."/>
            <person name="Osipova E."/>
            <person name="Leigh N.D."/>
            <person name="Simon A."/>
            <person name="Yun M.H."/>
        </authorList>
    </citation>
    <scope>NUCLEOTIDE SEQUENCE</scope>
    <source>
        <strain evidence="1">20211129_DDA</strain>
        <tissue evidence="1">Liver</tissue>
    </source>
</reference>
<proteinExistence type="predicted"/>
<sequence length="99" mass="11050">MRRRSQRRKRGEGNMLWWLRQSTRSEAVSSDLEGSWNMVIWKRDRREDSALDVELAGSSAITGSVSGSPHPLVAVINQLETEEMAHGAKGDDKTVEAAL</sequence>
<evidence type="ECO:0000313" key="1">
    <source>
        <dbReference type="EMBL" id="KAJ1128622.1"/>
    </source>
</evidence>
<name>A0AAV7PK04_PLEWA</name>
<dbReference type="EMBL" id="JANPWB010000011">
    <property type="protein sequence ID" value="KAJ1128622.1"/>
    <property type="molecule type" value="Genomic_DNA"/>
</dbReference>